<organism evidence="4">
    <name type="scientific">Nippostrongylus brasiliensis</name>
    <name type="common">Rat hookworm</name>
    <dbReference type="NCBI Taxonomy" id="27835"/>
    <lineage>
        <taxon>Eukaryota</taxon>
        <taxon>Metazoa</taxon>
        <taxon>Ecdysozoa</taxon>
        <taxon>Nematoda</taxon>
        <taxon>Chromadorea</taxon>
        <taxon>Rhabditida</taxon>
        <taxon>Rhabditina</taxon>
        <taxon>Rhabditomorpha</taxon>
        <taxon>Strongyloidea</taxon>
        <taxon>Heligmosomidae</taxon>
        <taxon>Nippostrongylus</taxon>
    </lineage>
</organism>
<dbReference type="AlphaFoldDB" id="A0A0N4YGA0"/>
<protein>
    <submittedName>
        <fullName evidence="4">Serpentine receptor class gamma</fullName>
    </submittedName>
</protein>
<keyword evidence="1" id="KW-1133">Transmembrane helix</keyword>
<evidence type="ECO:0000313" key="2">
    <source>
        <dbReference type="EMBL" id="VDL79422.1"/>
    </source>
</evidence>
<dbReference type="OrthoDB" id="5872597at2759"/>
<evidence type="ECO:0000313" key="4">
    <source>
        <dbReference type="WBParaSite" id="NBR_0001582701-mRNA-1"/>
    </source>
</evidence>
<dbReference type="WBParaSite" id="NBR_0001582701-mRNA-1">
    <property type="protein sequence ID" value="NBR_0001582701-mRNA-1"/>
    <property type="gene ID" value="NBR_0001582701"/>
</dbReference>
<feature type="transmembrane region" description="Helical" evidence="1">
    <location>
        <begin position="40"/>
        <end position="59"/>
    </location>
</feature>
<dbReference type="Proteomes" id="UP000271162">
    <property type="component" value="Unassembled WGS sequence"/>
</dbReference>
<name>A0A0N4YGA0_NIPBR</name>
<reference evidence="4" key="1">
    <citation type="submission" date="2017-02" db="UniProtKB">
        <authorList>
            <consortium name="WormBaseParasite"/>
        </authorList>
    </citation>
    <scope>IDENTIFICATION</scope>
</reference>
<evidence type="ECO:0000256" key="1">
    <source>
        <dbReference type="SAM" id="Phobius"/>
    </source>
</evidence>
<keyword evidence="3" id="KW-1185">Reference proteome</keyword>
<keyword evidence="1" id="KW-0472">Membrane</keyword>
<reference evidence="2 3" key="2">
    <citation type="submission" date="2018-11" db="EMBL/GenBank/DDBJ databases">
        <authorList>
            <consortium name="Pathogen Informatics"/>
        </authorList>
    </citation>
    <scope>NUCLEOTIDE SEQUENCE [LARGE SCALE GENOMIC DNA]</scope>
</reference>
<sequence>MFLVSILSFIFSSSICIQQLVANVVFFTGNLPVANVIFDLYFPLSSFSILVEPYFILFFNKGLRKELADLMTKKKYKKEAEVTVVSRMGY</sequence>
<gene>
    <name evidence="2" type="ORF">NBR_LOCUS15828</name>
</gene>
<proteinExistence type="predicted"/>
<accession>A0A0N4YGA0</accession>
<evidence type="ECO:0000313" key="3">
    <source>
        <dbReference type="Proteomes" id="UP000271162"/>
    </source>
</evidence>
<keyword evidence="1" id="KW-0812">Transmembrane</keyword>
<dbReference type="EMBL" id="UYSL01021904">
    <property type="protein sequence ID" value="VDL79422.1"/>
    <property type="molecule type" value="Genomic_DNA"/>
</dbReference>